<dbReference type="InterPro" id="IPR045030">
    <property type="entry name" value="LYSM1-4"/>
</dbReference>
<protein>
    <recommendedName>
        <fullName evidence="3">LysM domain-containing protein</fullName>
    </recommendedName>
</protein>
<feature type="coiled-coil region" evidence="1">
    <location>
        <begin position="177"/>
        <end position="204"/>
    </location>
</feature>
<dbReference type="EMBL" id="NIVC01001546">
    <property type="protein sequence ID" value="PAA66627.1"/>
    <property type="molecule type" value="Genomic_DNA"/>
</dbReference>
<dbReference type="PANTHER" id="PTHR20932">
    <property type="entry name" value="LYSM AND PUTATIVE PEPTIDOGLYCAN-BINDING DOMAIN-CONTAINING PROTEIN"/>
    <property type="match status" value="1"/>
</dbReference>
<dbReference type="OrthoDB" id="2107166at2759"/>
<reference evidence="4 5" key="1">
    <citation type="submission" date="2017-06" db="EMBL/GenBank/DDBJ databases">
        <title>A platform for efficient transgenesis in Macrostomum lignano, a flatworm model organism for stem cell research.</title>
        <authorList>
            <person name="Berezikov E."/>
        </authorList>
    </citation>
    <scope>NUCLEOTIDE SEQUENCE [LARGE SCALE GENOMIC DNA]</scope>
    <source>
        <strain evidence="4">DV1</strain>
        <tissue evidence="4">Whole organism</tissue>
    </source>
</reference>
<evidence type="ECO:0000256" key="2">
    <source>
        <dbReference type="SAM" id="MobiDB-lite"/>
    </source>
</evidence>
<comment type="caution">
    <text evidence="4">The sequence shown here is derived from an EMBL/GenBank/DDBJ whole genome shotgun (WGS) entry which is preliminary data.</text>
</comment>
<dbReference type="PANTHER" id="PTHR20932:SF8">
    <property type="entry name" value="LD22649P"/>
    <property type="match status" value="1"/>
</dbReference>
<dbReference type="CDD" id="cd00118">
    <property type="entry name" value="LysM"/>
    <property type="match status" value="1"/>
</dbReference>
<dbReference type="SMART" id="SM00257">
    <property type="entry name" value="LysM"/>
    <property type="match status" value="1"/>
</dbReference>
<feature type="region of interest" description="Disordered" evidence="2">
    <location>
        <begin position="83"/>
        <end position="160"/>
    </location>
</feature>
<proteinExistence type="predicted"/>
<evidence type="ECO:0000313" key="4">
    <source>
        <dbReference type="EMBL" id="PAA66627.1"/>
    </source>
</evidence>
<feature type="compositionally biased region" description="Low complexity" evidence="2">
    <location>
        <begin position="134"/>
        <end position="145"/>
    </location>
</feature>
<dbReference type="STRING" id="282301.A0A267F0B6"/>
<name>A0A267F0B6_9PLAT</name>
<feature type="domain" description="LysM" evidence="3">
    <location>
        <begin position="41"/>
        <end position="85"/>
    </location>
</feature>
<dbReference type="Pfam" id="PF01476">
    <property type="entry name" value="LysM"/>
    <property type="match status" value="1"/>
</dbReference>
<sequence>MADEKDILFTSGSTVPKNTVKKIRTYGATLKSASTTSQRTRLHKVKPSDTLVSLAIKYETTVEELKRLNGLWSNDGLQLKSSIKVPELSGPAAGSRSGSASGTSSRNPTPPATVVEAEVSFEQFVADDEPPAQPAAAANSSAKPNHSMKSASSASVTRSKTFASNRDFSEMDSNEFLRKFDLKFMQLKTNVEKLENESSLSEEDTQAAYSCMPARRTARYLHSQQARRQHGSGAPALATVADPGLADCSPADALANPELVVRSKQLVSANDVEETFYKL</sequence>
<evidence type="ECO:0000313" key="5">
    <source>
        <dbReference type="Proteomes" id="UP000215902"/>
    </source>
</evidence>
<dbReference type="SUPFAM" id="SSF54106">
    <property type="entry name" value="LysM domain"/>
    <property type="match status" value="1"/>
</dbReference>
<dbReference type="Gene3D" id="3.10.350.10">
    <property type="entry name" value="LysM domain"/>
    <property type="match status" value="1"/>
</dbReference>
<gene>
    <name evidence="4" type="ORF">BOX15_Mlig033953g1</name>
</gene>
<dbReference type="AlphaFoldDB" id="A0A267F0B6"/>
<evidence type="ECO:0000256" key="1">
    <source>
        <dbReference type="SAM" id="Coils"/>
    </source>
</evidence>
<dbReference type="InterPro" id="IPR036779">
    <property type="entry name" value="LysM_dom_sf"/>
</dbReference>
<dbReference type="PROSITE" id="PS51782">
    <property type="entry name" value="LYSM"/>
    <property type="match status" value="1"/>
</dbReference>
<feature type="compositionally biased region" description="Low complexity" evidence="2">
    <location>
        <begin position="89"/>
        <end position="105"/>
    </location>
</feature>
<accession>A0A267F0B6</accession>
<feature type="compositionally biased region" description="Polar residues" evidence="2">
    <location>
        <begin position="147"/>
        <end position="160"/>
    </location>
</feature>
<dbReference type="Proteomes" id="UP000215902">
    <property type="component" value="Unassembled WGS sequence"/>
</dbReference>
<keyword evidence="1" id="KW-0175">Coiled coil</keyword>
<organism evidence="4 5">
    <name type="scientific">Macrostomum lignano</name>
    <dbReference type="NCBI Taxonomy" id="282301"/>
    <lineage>
        <taxon>Eukaryota</taxon>
        <taxon>Metazoa</taxon>
        <taxon>Spiralia</taxon>
        <taxon>Lophotrochozoa</taxon>
        <taxon>Platyhelminthes</taxon>
        <taxon>Rhabditophora</taxon>
        <taxon>Macrostomorpha</taxon>
        <taxon>Macrostomida</taxon>
        <taxon>Macrostomidae</taxon>
        <taxon>Macrostomum</taxon>
    </lineage>
</organism>
<keyword evidence="5" id="KW-1185">Reference proteome</keyword>
<evidence type="ECO:0000259" key="3">
    <source>
        <dbReference type="PROSITE" id="PS51782"/>
    </source>
</evidence>
<dbReference type="InterPro" id="IPR018392">
    <property type="entry name" value="LysM"/>
</dbReference>